<organism evidence="7 8">
    <name type="scientific">Nocardioides cavernae</name>
    <dbReference type="NCBI Taxonomy" id="1921566"/>
    <lineage>
        <taxon>Bacteria</taxon>
        <taxon>Bacillati</taxon>
        <taxon>Actinomycetota</taxon>
        <taxon>Actinomycetes</taxon>
        <taxon>Propionibacteriales</taxon>
        <taxon>Nocardioidaceae</taxon>
        <taxon>Nocardioides</taxon>
    </lineage>
</organism>
<dbReference type="PANTHER" id="PTHR30086:SF20">
    <property type="entry name" value="ARGININE EXPORTER PROTEIN ARGO-RELATED"/>
    <property type="match status" value="1"/>
</dbReference>
<feature type="transmembrane region" description="Helical" evidence="6">
    <location>
        <begin position="109"/>
        <end position="127"/>
    </location>
</feature>
<sequence>MGEVWQGPPTCCHGITPADDPDICQGSPGVWTSGPRLSRVGDVVAGLLTGLSLIVAIGAQNAFVLRQGLRRSHVGLVVAICALSDVVLIVAGVAGIGVLVDRAPWAVEVVRWLGVVFLTVYGVASLLRARRPQVLDAGDGVVEARRGVVGRAVALTWLNPHVYLDTVLLLGSIAGTHGTPGRWWFALGACVASIAWFAGLGYGARLAAPRLASPRAWQVLDVLVGLVMLAIAVRLALGS</sequence>
<gene>
    <name evidence="7" type="ORF">IEZ26_04665</name>
</gene>
<evidence type="ECO:0000256" key="4">
    <source>
        <dbReference type="ARBA" id="ARBA00022989"/>
    </source>
</evidence>
<dbReference type="EMBL" id="JACXYZ010000001">
    <property type="protein sequence ID" value="MBD3923905.1"/>
    <property type="molecule type" value="Genomic_DNA"/>
</dbReference>
<proteinExistence type="predicted"/>
<accession>A0ABR8N7S8</accession>
<comment type="subcellular location">
    <subcellularLocation>
        <location evidence="1">Cell membrane</location>
        <topology evidence="1">Multi-pass membrane protein</topology>
    </subcellularLocation>
</comment>
<keyword evidence="8" id="KW-1185">Reference proteome</keyword>
<keyword evidence="5 6" id="KW-0472">Membrane</keyword>
<comment type="caution">
    <text evidence="7">The sequence shown here is derived from an EMBL/GenBank/DDBJ whole genome shotgun (WGS) entry which is preliminary data.</text>
</comment>
<dbReference type="InterPro" id="IPR001123">
    <property type="entry name" value="LeuE-type"/>
</dbReference>
<keyword evidence="3 6" id="KW-0812">Transmembrane</keyword>
<feature type="transmembrane region" description="Helical" evidence="6">
    <location>
        <begin position="43"/>
        <end position="64"/>
    </location>
</feature>
<keyword evidence="2" id="KW-1003">Cell membrane</keyword>
<keyword evidence="4 6" id="KW-1133">Transmembrane helix</keyword>
<feature type="transmembrane region" description="Helical" evidence="6">
    <location>
        <begin position="148"/>
        <end position="171"/>
    </location>
</feature>
<dbReference type="Proteomes" id="UP000618818">
    <property type="component" value="Unassembled WGS sequence"/>
</dbReference>
<evidence type="ECO:0000256" key="2">
    <source>
        <dbReference type="ARBA" id="ARBA00022475"/>
    </source>
</evidence>
<feature type="transmembrane region" description="Helical" evidence="6">
    <location>
        <begin position="216"/>
        <end position="237"/>
    </location>
</feature>
<feature type="transmembrane region" description="Helical" evidence="6">
    <location>
        <begin position="183"/>
        <end position="204"/>
    </location>
</feature>
<evidence type="ECO:0000256" key="5">
    <source>
        <dbReference type="ARBA" id="ARBA00023136"/>
    </source>
</evidence>
<evidence type="ECO:0000313" key="7">
    <source>
        <dbReference type="EMBL" id="MBD3923905.1"/>
    </source>
</evidence>
<evidence type="ECO:0000256" key="6">
    <source>
        <dbReference type="SAM" id="Phobius"/>
    </source>
</evidence>
<evidence type="ECO:0000256" key="1">
    <source>
        <dbReference type="ARBA" id="ARBA00004651"/>
    </source>
</evidence>
<protein>
    <submittedName>
        <fullName evidence="7">Amino acid transporter</fullName>
    </submittedName>
</protein>
<reference evidence="7 8" key="1">
    <citation type="submission" date="2020-09" db="EMBL/GenBank/DDBJ databases">
        <title>novel species in genus Nocardioides.</title>
        <authorList>
            <person name="Zhang G."/>
        </authorList>
    </citation>
    <scope>NUCLEOTIDE SEQUENCE [LARGE SCALE GENOMIC DNA]</scope>
    <source>
        <strain evidence="7 8">KCTC 39551</strain>
    </source>
</reference>
<evidence type="ECO:0000313" key="8">
    <source>
        <dbReference type="Proteomes" id="UP000618818"/>
    </source>
</evidence>
<feature type="transmembrane region" description="Helical" evidence="6">
    <location>
        <begin position="76"/>
        <end position="97"/>
    </location>
</feature>
<dbReference type="Pfam" id="PF01810">
    <property type="entry name" value="LysE"/>
    <property type="match status" value="1"/>
</dbReference>
<dbReference type="PANTHER" id="PTHR30086">
    <property type="entry name" value="ARGININE EXPORTER PROTEIN ARGO"/>
    <property type="match status" value="1"/>
</dbReference>
<evidence type="ECO:0000256" key="3">
    <source>
        <dbReference type="ARBA" id="ARBA00022692"/>
    </source>
</evidence>
<name>A0ABR8N7S8_9ACTN</name>